<keyword evidence="5 7" id="KW-1133">Transmembrane helix</keyword>
<dbReference type="InterPro" id="IPR049278">
    <property type="entry name" value="MS_channel_C"/>
</dbReference>
<evidence type="ECO:0000256" key="7">
    <source>
        <dbReference type="SAM" id="Phobius"/>
    </source>
</evidence>
<dbReference type="InterPro" id="IPR011014">
    <property type="entry name" value="MscS_channel_TM-2"/>
</dbReference>
<feature type="domain" description="Mechanosensitive ion channel MscS C-terminal" evidence="9">
    <location>
        <begin position="339"/>
        <end position="423"/>
    </location>
</feature>
<dbReference type="GO" id="GO:0008381">
    <property type="term" value="F:mechanosensitive monoatomic ion channel activity"/>
    <property type="evidence" value="ECO:0007669"/>
    <property type="project" value="UniProtKB-ARBA"/>
</dbReference>
<dbReference type="Pfam" id="PF21088">
    <property type="entry name" value="MS_channel_1st"/>
    <property type="match status" value="1"/>
</dbReference>
<protein>
    <recommendedName>
        <fullName evidence="13">Mechanosensitive ion channel protein</fullName>
    </recommendedName>
</protein>
<sequence>MTITYLQNFFNTQLTAVLSWAQSPNFYLQLGALMTALLIAWLTAKGLSSKLKSRFPASETSPENPANRRLAFLPLPNIPKLPALFLPLSSLLAFALVIHLLNENQEASWLIKIAQGWAMIALIFLIVRDHVQNEFVSFMLKWVGIPVVALYIFNILGPTIGLLESFAVDIGEIKISLYAVLRLFVFGAILFWLGQMLNRYGQGLIREKGNLDIRTKEVFAKLFEIVLYIVIFLVLLQGVGIDLTALAVFGGALGVGIGFGLQQIASNFISGLIILLDKSMAIGNYIEMEDGKAGILRKLNMRSSSLETYDGKIIVIPNEKFITSSFTNWTHDDPRQRYTLNFSVAYDSDIPAIPKLILDAIKQHPQVLLEPELPDCEITEFADSGVNFQLEYWMSGIDDGPNRVGSDLLMIIWKTLHENNIQIPFPQREVRILNPQN</sequence>
<organism evidence="11 12">
    <name type="scientific">Thiosulfativibrio zosterae</name>
    <dbReference type="NCBI Taxonomy" id="2675053"/>
    <lineage>
        <taxon>Bacteria</taxon>
        <taxon>Pseudomonadati</taxon>
        <taxon>Pseudomonadota</taxon>
        <taxon>Gammaproteobacteria</taxon>
        <taxon>Thiotrichales</taxon>
        <taxon>Piscirickettsiaceae</taxon>
        <taxon>Thiosulfativibrio</taxon>
    </lineage>
</organism>
<evidence type="ECO:0000256" key="1">
    <source>
        <dbReference type="ARBA" id="ARBA00004651"/>
    </source>
</evidence>
<feature type="transmembrane region" description="Helical" evidence="7">
    <location>
        <begin position="175"/>
        <end position="197"/>
    </location>
</feature>
<feature type="transmembrane region" description="Helical" evidence="7">
    <location>
        <begin position="26"/>
        <end position="44"/>
    </location>
</feature>
<evidence type="ECO:0000313" key="11">
    <source>
        <dbReference type="EMBL" id="BBP43982.1"/>
    </source>
</evidence>
<dbReference type="SUPFAM" id="SSF50182">
    <property type="entry name" value="Sm-like ribonucleoproteins"/>
    <property type="match status" value="1"/>
</dbReference>
<dbReference type="Gene3D" id="1.10.287.1260">
    <property type="match status" value="1"/>
</dbReference>
<dbReference type="Gene3D" id="2.30.30.60">
    <property type="match status" value="1"/>
</dbReference>
<dbReference type="InterPro" id="IPR052702">
    <property type="entry name" value="MscS-like_channel"/>
</dbReference>
<feature type="transmembrane region" description="Helical" evidence="7">
    <location>
        <begin position="107"/>
        <end position="127"/>
    </location>
</feature>
<evidence type="ECO:0000256" key="4">
    <source>
        <dbReference type="ARBA" id="ARBA00022692"/>
    </source>
</evidence>
<feature type="transmembrane region" description="Helical" evidence="7">
    <location>
        <begin position="245"/>
        <end position="276"/>
    </location>
</feature>
<evidence type="ECO:0000259" key="8">
    <source>
        <dbReference type="Pfam" id="PF00924"/>
    </source>
</evidence>
<dbReference type="EMBL" id="AP021888">
    <property type="protein sequence ID" value="BBP43982.1"/>
    <property type="molecule type" value="Genomic_DNA"/>
</dbReference>
<keyword evidence="6 7" id="KW-0472">Membrane</keyword>
<evidence type="ECO:0000259" key="10">
    <source>
        <dbReference type="Pfam" id="PF21088"/>
    </source>
</evidence>
<dbReference type="InterPro" id="IPR011066">
    <property type="entry name" value="MscS_channel_C_sf"/>
</dbReference>
<feature type="transmembrane region" description="Helical" evidence="7">
    <location>
        <begin position="139"/>
        <end position="163"/>
    </location>
</feature>
<gene>
    <name evidence="11" type="ORF">THMIRHAT_17280</name>
</gene>
<feature type="domain" description="Mechanosensitive ion channel transmembrane helices 2/3" evidence="10">
    <location>
        <begin position="222"/>
        <end position="262"/>
    </location>
</feature>
<dbReference type="Gene3D" id="3.30.70.100">
    <property type="match status" value="1"/>
</dbReference>
<dbReference type="PANTHER" id="PTHR30347">
    <property type="entry name" value="POTASSIUM CHANNEL RELATED"/>
    <property type="match status" value="1"/>
</dbReference>
<dbReference type="KEGG" id="tzo:THMIRHAT_17280"/>
<dbReference type="InterPro" id="IPR023408">
    <property type="entry name" value="MscS_beta-dom_sf"/>
</dbReference>
<evidence type="ECO:0000256" key="2">
    <source>
        <dbReference type="ARBA" id="ARBA00008017"/>
    </source>
</evidence>
<dbReference type="Proteomes" id="UP000501466">
    <property type="component" value="Chromosome"/>
</dbReference>
<keyword evidence="4 7" id="KW-0812">Transmembrane</keyword>
<dbReference type="SUPFAM" id="SSF82861">
    <property type="entry name" value="Mechanosensitive channel protein MscS (YggB), transmembrane region"/>
    <property type="match status" value="1"/>
</dbReference>
<evidence type="ECO:0000313" key="12">
    <source>
        <dbReference type="Proteomes" id="UP000501466"/>
    </source>
</evidence>
<feature type="transmembrane region" description="Helical" evidence="7">
    <location>
        <begin position="218"/>
        <end position="239"/>
    </location>
</feature>
<dbReference type="PANTHER" id="PTHR30347:SF1">
    <property type="entry name" value="MECHANOSENSITIVE CHANNEL MSCK"/>
    <property type="match status" value="1"/>
</dbReference>
<comment type="similarity">
    <text evidence="2">Belongs to the MscS (TC 1.A.23) family.</text>
</comment>
<feature type="transmembrane region" description="Helical" evidence="7">
    <location>
        <begin position="81"/>
        <end position="101"/>
    </location>
</feature>
<proteinExistence type="inferred from homology"/>
<evidence type="ECO:0000256" key="3">
    <source>
        <dbReference type="ARBA" id="ARBA00022475"/>
    </source>
</evidence>
<dbReference type="AlphaFoldDB" id="A0A6F8PPD3"/>
<dbReference type="SUPFAM" id="SSF82689">
    <property type="entry name" value="Mechanosensitive channel protein MscS (YggB), C-terminal domain"/>
    <property type="match status" value="1"/>
</dbReference>
<name>A0A6F8PPD3_9GAMM</name>
<dbReference type="Pfam" id="PF00924">
    <property type="entry name" value="MS_channel_2nd"/>
    <property type="match status" value="1"/>
</dbReference>
<comment type="subcellular location">
    <subcellularLocation>
        <location evidence="1">Cell membrane</location>
        <topology evidence="1">Multi-pass membrane protein</topology>
    </subcellularLocation>
</comment>
<evidence type="ECO:0000256" key="5">
    <source>
        <dbReference type="ARBA" id="ARBA00022989"/>
    </source>
</evidence>
<feature type="domain" description="Mechanosensitive ion channel MscS" evidence="8">
    <location>
        <begin position="264"/>
        <end position="331"/>
    </location>
</feature>
<keyword evidence="3" id="KW-1003">Cell membrane</keyword>
<evidence type="ECO:0000259" key="9">
    <source>
        <dbReference type="Pfam" id="PF21082"/>
    </source>
</evidence>
<dbReference type="GO" id="GO:0005886">
    <property type="term" value="C:plasma membrane"/>
    <property type="evidence" value="ECO:0007669"/>
    <property type="project" value="UniProtKB-SubCell"/>
</dbReference>
<keyword evidence="12" id="KW-1185">Reference proteome</keyword>
<dbReference type="RefSeq" id="WP_173291740.1">
    <property type="nucleotide sequence ID" value="NZ_AP021888.1"/>
</dbReference>
<dbReference type="Pfam" id="PF21082">
    <property type="entry name" value="MS_channel_3rd"/>
    <property type="match status" value="1"/>
</dbReference>
<dbReference type="InterPro" id="IPR049142">
    <property type="entry name" value="MS_channel_1st"/>
</dbReference>
<accession>A0A6F8PPD3</accession>
<evidence type="ECO:0008006" key="13">
    <source>
        <dbReference type="Google" id="ProtNLM"/>
    </source>
</evidence>
<dbReference type="InterPro" id="IPR006685">
    <property type="entry name" value="MscS_channel_2nd"/>
</dbReference>
<dbReference type="InterPro" id="IPR010920">
    <property type="entry name" value="LSM_dom_sf"/>
</dbReference>
<evidence type="ECO:0000256" key="6">
    <source>
        <dbReference type="ARBA" id="ARBA00023136"/>
    </source>
</evidence>
<reference evidence="12" key="1">
    <citation type="submission" date="2019-11" db="EMBL/GenBank/DDBJ databases">
        <title>Isolation and characterization of two novel species in the genus Thiomicrorhabdus.</title>
        <authorList>
            <person name="Mochizuki J."/>
            <person name="Kojima H."/>
            <person name="Fukui M."/>
        </authorList>
    </citation>
    <scope>NUCLEOTIDE SEQUENCE [LARGE SCALE GENOMIC DNA]</scope>
    <source>
        <strain evidence="12">AkT22</strain>
    </source>
</reference>